<protein>
    <submittedName>
        <fullName evidence="5">Ribosomal protein S30-domain-containing protein</fullName>
    </submittedName>
</protein>
<feature type="region of interest" description="Disordered" evidence="4">
    <location>
        <begin position="20"/>
        <end position="47"/>
    </location>
</feature>
<dbReference type="InterPro" id="IPR006846">
    <property type="entry name" value="Ribosomal_eS30"/>
</dbReference>
<sequence length="247" mass="26541">MPAPSIRLVPHIRSHACRGKVHGSLARAGKVKSQTPKVEPQEKKKKVTGRAKKRHLYNSRFVNVTAAPGAKGSTQQAAPGQVGLRPNLRRSAVLVRLFVVSSCTAIPVEEALPVAREREARERFLFSRSSLRSSLSSCRLAAAQAAISAQALLATSLSSLCRPLASRVKPPDPTWTDSPSLPSTLDVSAVGGPHAVCVRSSWWQGATGVVCLYPHPATSRAHPPTSSPRMCPSSLYIPPWARARSRL</sequence>
<keyword evidence="3" id="KW-0687">Ribonucleoprotein</keyword>
<dbReference type="Pfam" id="PF04758">
    <property type="entry name" value="Ribosomal_S30"/>
    <property type="match status" value="1"/>
</dbReference>
<dbReference type="PANTHER" id="PTHR12650:SF15">
    <property type="entry name" value="RIBOSOMAL PROTEIN S30, ISOFORM A"/>
    <property type="match status" value="1"/>
</dbReference>
<dbReference type="OrthoDB" id="199599at2759"/>
<evidence type="ECO:0000256" key="2">
    <source>
        <dbReference type="ARBA" id="ARBA00022980"/>
    </source>
</evidence>
<comment type="caution">
    <text evidence="5">The sequence shown here is derived from an EMBL/GenBank/DDBJ whole genome shotgun (WGS) entry which is preliminary data.</text>
</comment>
<evidence type="ECO:0000256" key="4">
    <source>
        <dbReference type="SAM" id="MobiDB-lite"/>
    </source>
</evidence>
<gene>
    <name evidence="5" type="ORF">DMC30DRAFT_138667</name>
</gene>
<dbReference type="STRING" id="5288.A0A5C5G021"/>
<reference evidence="5 6" key="1">
    <citation type="submission" date="2019-03" db="EMBL/GenBank/DDBJ databases">
        <title>Rhodosporidium diobovatum UCD-FST 08-225 genome sequencing, assembly, and annotation.</title>
        <authorList>
            <person name="Fakankun I.U."/>
            <person name="Fristensky B."/>
            <person name="Levin D.B."/>
        </authorList>
    </citation>
    <scope>NUCLEOTIDE SEQUENCE [LARGE SCALE GENOMIC DNA]</scope>
    <source>
        <strain evidence="5 6">UCD-FST 08-225</strain>
    </source>
</reference>
<dbReference type="AlphaFoldDB" id="A0A5C5G021"/>
<dbReference type="GO" id="GO:0003735">
    <property type="term" value="F:structural constituent of ribosome"/>
    <property type="evidence" value="ECO:0007669"/>
    <property type="project" value="InterPro"/>
</dbReference>
<evidence type="ECO:0000256" key="3">
    <source>
        <dbReference type="ARBA" id="ARBA00023274"/>
    </source>
</evidence>
<organism evidence="5 6">
    <name type="scientific">Rhodotorula diobovata</name>
    <dbReference type="NCBI Taxonomy" id="5288"/>
    <lineage>
        <taxon>Eukaryota</taxon>
        <taxon>Fungi</taxon>
        <taxon>Dikarya</taxon>
        <taxon>Basidiomycota</taxon>
        <taxon>Pucciniomycotina</taxon>
        <taxon>Microbotryomycetes</taxon>
        <taxon>Sporidiobolales</taxon>
        <taxon>Sporidiobolaceae</taxon>
        <taxon>Rhodotorula</taxon>
    </lineage>
</organism>
<dbReference type="EMBL" id="SOZI01000024">
    <property type="protein sequence ID" value="TNY22480.1"/>
    <property type="molecule type" value="Genomic_DNA"/>
</dbReference>
<proteinExistence type="inferred from homology"/>
<evidence type="ECO:0000256" key="1">
    <source>
        <dbReference type="ARBA" id="ARBA00008450"/>
    </source>
</evidence>
<keyword evidence="2 5" id="KW-0689">Ribosomal protein</keyword>
<evidence type="ECO:0000313" key="6">
    <source>
        <dbReference type="Proteomes" id="UP000311382"/>
    </source>
</evidence>
<accession>A0A5C5G021</accession>
<comment type="similarity">
    <text evidence="1">Belongs to the eukaryotic ribosomal protein eS30 family.</text>
</comment>
<dbReference type="GO" id="GO:0022627">
    <property type="term" value="C:cytosolic small ribosomal subunit"/>
    <property type="evidence" value="ECO:0007669"/>
    <property type="project" value="TreeGrafter"/>
</dbReference>
<dbReference type="Proteomes" id="UP000311382">
    <property type="component" value="Unassembled WGS sequence"/>
</dbReference>
<keyword evidence="6" id="KW-1185">Reference proteome</keyword>
<dbReference type="PANTHER" id="PTHR12650">
    <property type="entry name" value="40S RIBOSOMAL PROTEIN S30/UBIQUITIN-LIKE PROTEIN FUBI"/>
    <property type="match status" value="1"/>
</dbReference>
<name>A0A5C5G021_9BASI</name>
<dbReference type="GO" id="GO:0006412">
    <property type="term" value="P:translation"/>
    <property type="evidence" value="ECO:0007669"/>
    <property type="project" value="InterPro"/>
</dbReference>
<evidence type="ECO:0000313" key="5">
    <source>
        <dbReference type="EMBL" id="TNY22480.1"/>
    </source>
</evidence>